<evidence type="ECO:0000313" key="3">
    <source>
        <dbReference type="Proteomes" id="UP001162131"/>
    </source>
</evidence>
<feature type="region of interest" description="Disordered" evidence="1">
    <location>
        <begin position="46"/>
        <end position="65"/>
    </location>
</feature>
<name>A0AAU9IG57_9CILI</name>
<dbReference type="EMBL" id="CAJZBQ010000012">
    <property type="protein sequence ID" value="CAG9314404.1"/>
    <property type="molecule type" value="Genomic_DNA"/>
</dbReference>
<protein>
    <submittedName>
        <fullName evidence="2">Uncharacterized protein</fullName>
    </submittedName>
</protein>
<evidence type="ECO:0000256" key="1">
    <source>
        <dbReference type="SAM" id="MobiDB-lite"/>
    </source>
</evidence>
<comment type="caution">
    <text evidence="2">The sequence shown here is derived from an EMBL/GenBank/DDBJ whole genome shotgun (WGS) entry which is preliminary data.</text>
</comment>
<organism evidence="2 3">
    <name type="scientific">Blepharisma stoltei</name>
    <dbReference type="NCBI Taxonomy" id="1481888"/>
    <lineage>
        <taxon>Eukaryota</taxon>
        <taxon>Sar</taxon>
        <taxon>Alveolata</taxon>
        <taxon>Ciliophora</taxon>
        <taxon>Postciliodesmatophora</taxon>
        <taxon>Heterotrichea</taxon>
        <taxon>Heterotrichida</taxon>
        <taxon>Blepharismidae</taxon>
        <taxon>Blepharisma</taxon>
    </lineage>
</organism>
<proteinExistence type="predicted"/>
<sequence>MKFLTDRLEKRVTRGELLRAQESNEKAPIQLSRIVQKTIEASLIRRKRGRKPKIQNSEKDPEVISKSKVDENPFLMDWTPIFKTILVSRDSNGKIEGDINEIPNEAESSQNSDIELSDEMIEDNIKDDPQIWAQGIENVPCSEPMAEDIEDFPIRL</sequence>
<dbReference type="AlphaFoldDB" id="A0AAU9IG57"/>
<feature type="compositionally biased region" description="Basic and acidic residues" evidence="1">
    <location>
        <begin position="56"/>
        <end position="65"/>
    </location>
</feature>
<evidence type="ECO:0000313" key="2">
    <source>
        <dbReference type="EMBL" id="CAG9314404.1"/>
    </source>
</evidence>
<gene>
    <name evidence="2" type="ORF">BSTOLATCC_MIC11411</name>
</gene>
<keyword evidence="3" id="KW-1185">Reference proteome</keyword>
<accession>A0AAU9IG57</accession>
<reference evidence="2" key="1">
    <citation type="submission" date="2021-09" db="EMBL/GenBank/DDBJ databases">
        <authorList>
            <consortium name="AG Swart"/>
            <person name="Singh M."/>
            <person name="Singh A."/>
            <person name="Seah K."/>
            <person name="Emmerich C."/>
        </authorList>
    </citation>
    <scope>NUCLEOTIDE SEQUENCE</scope>
    <source>
        <strain evidence="2">ATCC30299</strain>
    </source>
</reference>
<dbReference type="Proteomes" id="UP001162131">
    <property type="component" value="Unassembled WGS sequence"/>
</dbReference>